<accession>A0ABS6B3B9</accession>
<comment type="caution">
    <text evidence="2">The sequence shown here is derived from an EMBL/GenBank/DDBJ whole genome shotgun (WGS) entry which is preliminary data.</text>
</comment>
<keyword evidence="1" id="KW-0472">Membrane</keyword>
<keyword evidence="1" id="KW-0812">Transmembrane</keyword>
<feature type="transmembrane region" description="Helical" evidence="1">
    <location>
        <begin position="74"/>
        <end position="93"/>
    </location>
</feature>
<dbReference type="EMBL" id="JAHKNI010000008">
    <property type="protein sequence ID" value="MBU3064791.1"/>
    <property type="molecule type" value="Genomic_DNA"/>
</dbReference>
<proteinExistence type="predicted"/>
<evidence type="ECO:0000256" key="1">
    <source>
        <dbReference type="SAM" id="Phobius"/>
    </source>
</evidence>
<feature type="transmembrane region" description="Helical" evidence="1">
    <location>
        <begin position="123"/>
        <end position="143"/>
    </location>
</feature>
<sequence>MSLLHLLSRTEVVVRLRDPENTPVARIAVTAFLAVNLVYANNIHPVARWLWITLGVAYGAWVVFALCIGRFPRIAVPALVACVIISAVPTGWWSDAAPVTTPIITMGVVIAIFGNQRAMSTRLIFSTFVVAFAVLTVGDLALGRIARHLLTQGALVAVMLMVGLYRRQNRIQARQSRLLLEQTRLT</sequence>
<dbReference type="Proteomes" id="UP000733379">
    <property type="component" value="Unassembled WGS sequence"/>
</dbReference>
<evidence type="ECO:0000313" key="3">
    <source>
        <dbReference type="Proteomes" id="UP000733379"/>
    </source>
</evidence>
<name>A0ABS6B3B9_9NOCA</name>
<feature type="transmembrane region" description="Helical" evidence="1">
    <location>
        <begin position="49"/>
        <end position="67"/>
    </location>
</feature>
<organism evidence="2 3">
    <name type="scientific">Nocardia albiluteola</name>
    <dbReference type="NCBI Taxonomy" id="2842303"/>
    <lineage>
        <taxon>Bacteria</taxon>
        <taxon>Bacillati</taxon>
        <taxon>Actinomycetota</taxon>
        <taxon>Actinomycetes</taxon>
        <taxon>Mycobacteriales</taxon>
        <taxon>Nocardiaceae</taxon>
        <taxon>Nocardia</taxon>
    </lineage>
</organism>
<feature type="transmembrane region" description="Helical" evidence="1">
    <location>
        <begin position="149"/>
        <end position="165"/>
    </location>
</feature>
<protein>
    <submittedName>
        <fullName evidence="2">Uncharacterized protein</fullName>
    </submittedName>
</protein>
<gene>
    <name evidence="2" type="ORF">KO481_25090</name>
</gene>
<reference evidence="2 3" key="1">
    <citation type="submission" date="2021-06" db="EMBL/GenBank/DDBJ databases">
        <title>Actinomycetes sequencing.</title>
        <authorList>
            <person name="Shan Q."/>
        </authorList>
    </citation>
    <scope>NUCLEOTIDE SEQUENCE [LARGE SCALE GENOMIC DNA]</scope>
    <source>
        <strain evidence="2 3">NEAU-G5</strain>
    </source>
</reference>
<keyword evidence="3" id="KW-1185">Reference proteome</keyword>
<evidence type="ECO:0000313" key="2">
    <source>
        <dbReference type="EMBL" id="MBU3064791.1"/>
    </source>
</evidence>
<feature type="transmembrane region" description="Helical" evidence="1">
    <location>
        <begin position="99"/>
        <end position="116"/>
    </location>
</feature>
<dbReference type="RefSeq" id="WP_215920213.1">
    <property type="nucleotide sequence ID" value="NZ_JAHKNI010000008.1"/>
</dbReference>
<keyword evidence="1" id="KW-1133">Transmembrane helix</keyword>